<evidence type="ECO:0000259" key="3">
    <source>
        <dbReference type="PROSITE" id="PS51752"/>
    </source>
</evidence>
<dbReference type="Pfam" id="PF01419">
    <property type="entry name" value="Jacalin"/>
    <property type="match status" value="1"/>
</dbReference>
<comment type="caution">
    <text evidence="4">The sequence shown here is derived from an EMBL/GenBank/DDBJ whole genome shotgun (WGS) entry which is preliminary data.</text>
</comment>
<feature type="region of interest" description="Disordered" evidence="1">
    <location>
        <begin position="749"/>
        <end position="768"/>
    </location>
</feature>
<evidence type="ECO:0000313" key="4">
    <source>
        <dbReference type="EMBL" id="TCS37879.1"/>
    </source>
</evidence>
<keyword evidence="2" id="KW-0732">Signal</keyword>
<keyword evidence="5" id="KW-1185">Reference proteome</keyword>
<accession>A0A4R3I1Y0</accession>
<feature type="chain" id="PRO_5020473942" description="Jacalin-type lectin domain-containing protein" evidence="2">
    <location>
        <begin position="25"/>
        <end position="901"/>
    </location>
</feature>
<dbReference type="AlphaFoldDB" id="A0A4R3I1Y0"/>
<organism evidence="4 5">
    <name type="scientific">Paucimonas lemoignei</name>
    <name type="common">Pseudomonas lemoignei</name>
    <dbReference type="NCBI Taxonomy" id="29443"/>
    <lineage>
        <taxon>Bacteria</taxon>
        <taxon>Pseudomonadati</taxon>
        <taxon>Pseudomonadota</taxon>
        <taxon>Betaproteobacteria</taxon>
        <taxon>Burkholderiales</taxon>
        <taxon>Burkholderiaceae</taxon>
        <taxon>Paucimonas</taxon>
    </lineage>
</organism>
<evidence type="ECO:0000256" key="2">
    <source>
        <dbReference type="SAM" id="SignalP"/>
    </source>
</evidence>
<reference evidence="4 5" key="1">
    <citation type="submission" date="2019-03" db="EMBL/GenBank/DDBJ databases">
        <title>Genomic Encyclopedia of Type Strains, Phase IV (KMG-IV): sequencing the most valuable type-strain genomes for metagenomic binning, comparative biology and taxonomic classification.</title>
        <authorList>
            <person name="Goeker M."/>
        </authorList>
    </citation>
    <scope>NUCLEOTIDE SEQUENCE [LARGE SCALE GENOMIC DNA]</scope>
    <source>
        <strain evidence="4 5">DSM 7445</strain>
    </source>
</reference>
<dbReference type="SUPFAM" id="SSF51101">
    <property type="entry name" value="Mannose-binding lectins"/>
    <property type="match status" value="1"/>
</dbReference>
<dbReference type="SMART" id="SM00915">
    <property type="entry name" value="Jacalin"/>
    <property type="match status" value="1"/>
</dbReference>
<name>A0A4R3I1Y0_PAULE</name>
<feature type="signal peptide" evidence="2">
    <location>
        <begin position="1"/>
        <end position="24"/>
    </location>
</feature>
<dbReference type="PROSITE" id="PS51752">
    <property type="entry name" value="JACALIN_LECTIN"/>
    <property type="match status" value="1"/>
</dbReference>
<feature type="region of interest" description="Disordered" evidence="1">
    <location>
        <begin position="878"/>
        <end position="901"/>
    </location>
</feature>
<dbReference type="RefSeq" id="WP_243656672.1">
    <property type="nucleotide sequence ID" value="NZ_SLZQ01000003.1"/>
</dbReference>
<evidence type="ECO:0000256" key="1">
    <source>
        <dbReference type="SAM" id="MobiDB-lite"/>
    </source>
</evidence>
<feature type="region of interest" description="Disordered" evidence="1">
    <location>
        <begin position="570"/>
        <end position="593"/>
    </location>
</feature>
<proteinExistence type="predicted"/>
<sequence length="901" mass="97189">MAKKLIGQAGVLLAALAISTTAHATPPDITPPLKKLLSTLPIAELKDQVQGMIGALQQTTCGDKLTGCYYTQSGPLQLYFFTTKGNQQTFLMVVDKTLPLPHLLSDKVQKAMGSTTLSSPIISISTTDYALDIIKMPPSLQKVVREHYFNVSSLSFASGVQLAAQANLGGGMKSAMESFGVKSDQVTMRAAVVLPMPTDLTSGASAGAGMAEAMAHGDTMKKAGADAAKPEAFIEFQFAPNTRIAMVSPKMELTDATFFINNALTFGYKGNAAFKGVENRKIIIHFQTPWNPAGALDLLDFQFRMATPPVFTMEDAARMMFAMAVPDPRLAKYGGGYIRNIDSYKNALLSVTKPLSVFQLKNPNPAEYRFGDSTKPFPNDAKYFNYAILGPLTEGGPYMRQAGDIKILGQKMGWLDASAGSNGLAGDVGAGVTLKLGPLGKVNFKMDASMKVNGNKQDISLLGNVAGQTVSVILSGSTMTIAMNASCVNPFEIKAKVAITESTDIAEVFDGQGGVNVDPSKISGCIGKELEAAYNKIAGEYKHLSGYTASAATAELKKISDAANAATKAAEEESMKAAEQARKEYEKTKNAARDVANKSSNAANNALKAAGNVFKGFGKKKRHKPEPDPLFASSAFDWDYYYDNQPNVVKSGMDLATHWKNNGFNEGRRGSLEFDAKFYRDRYLDVQAQCKATDRMCVLRHWLDTGLQSGRQGSPDVAVATYLDRYPDLQKLFGPNDYIAAMEHWLESGEDEGRNPRPASNDPGPVMGPLRVGGGGGSAWTDDAVCKGQHITGWRVYSGSKVDRLQFRYPGGWGEAHGGNKQFKEEILLAADEYVERVSFRGSSEVEGVIFYTNKGRTHGNYGSSKMNGEYKVTPGQKLGCMSGRSGDRTDQLIFRSTGPR</sequence>
<feature type="domain" description="Jacalin-type lectin" evidence="3">
    <location>
        <begin position="766"/>
        <end position="899"/>
    </location>
</feature>
<dbReference type="EMBL" id="SLZQ01000003">
    <property type="protein sequence ID" value="TCS37879.1"/>
    <property type="molecule type" value="Genomic_DNA"/>
</dbReference>
<dbReference type="Gene3D" id="2.100.10.30">
    <property type="entry name" value="Jacalin-like lectin domain"/>
    <property type="match status" value="1"/>
</dbReference>
<protein>
    <recommendedName>
        <fullName evidence="3">Jacalin-type lectin domain-containing protein</fullName>
    </recommendedName>
</protein>
<evidence type="ECO:0000313" key="5">
    <source>
        <dbReference type="Proteomes" id="UP000295382"/>
    </source>
</evidence>
<dbReference type="InterPro" id="IPR001229">
    <property type="entry name" value="Jacalin-like_lectin_dom"/>
</dbReference>
<dbReference type="Proteomes" id="UP000295382">
    <property type="component" value="Unassembled WGS sequence"/>
</dbReference>
<gene>
    <name evidence="4" type="ORF">EDC30_103171</name>
</gene>
<dbReference type="InterPro" id="IPR036404">
    <property type="entry name" value="Jacalin-like_lectin_dom_sf"/>
</dbReference>